<dbReference type="Proteomes" id="UP000831290">
    <property type="component" value="Chromosome"/>
</dbReference>
<protein>
    <submittedName>
        <fullName evidence="2">Uncharacterized protein</fullName>
    </submittedName>
</protein>
<dbReference type="AlphaFoldDB" id="A0A9E6ZLR3"/>
<reference evidence="2" key="1">
    <citation type="submission" date="2022-03" db="EMBL/GenBank/DDBJ databases">
        <title>Description of Abyssus ytuae gen. nov., sp. nov., a novel member of the family Flavobacteriaceae isolated from the sediment of Mariana Trench.</title>
        <authorList>
            <person name="Zhang J."/>
            <person name="Xu X."/>
        </authorList>
    </citation>
    <scope>NUCLEOTIDE SEQUENCE</scope>
    <source>
        <strain evidence="2">MT3330</strain>
    </source>
</reference>
<accession>A0A9E6ZLR3</accession>
<keyword evidence="1" id="KW-0175">Coiled coil</keyword>
<dbReference type="KEGG" id="fbm:MQE35_12720"/>
<proteinExistence type="predicted"/>
<evidence type="ECO:0000313" key="2">
    <source>
        <dbReference type="EMBL" id="UOB16595.1"/>
    </source>
</evidence>
<organism evidence="2 3">
    <name type="scientific">Abyssalbus ytuae</name>
    <dbReference type="NCBI Taxonomy" id="2926907"/>
    <lineage>
        <taxon>Bacteria</taxon>
        <taxon>Pseudomonadati</taxon>
        <taxon>Bacteroidota</taxon>
        <taxon>Flavobacteriia</taxon>
        <taxon>Flavobacteriales</taxon>
        <taxon>Flavobacteriaceae</taxon>
        <taxon>Abyssalbus</taxon>
    </lineage>
</organism>
<name>A0A9E6ZLR3_9FLAO</name>
<feature type="coiled-coil region" evidence="1">
    <location>
        <begin position="41"/>
        <end position="68"/>
    </location>
</feature>
<dbReference type="EMBL" id="CP094358">
    <property type="protein sequence ID" value="UOB16595.1"/>
    <property type="molecule type" value="Genomic_DNA"/>
</dbReference>
<evidence type="ECO:0000313" key="3">
    <source>
        <dbReference type="Proteomes" id="UP000831290"/>
    </source>
</evidence>
<keyword evidence="3" id="KW-1185">Reference proteome</keyword>
<dbReference type="RefSeq" id="WP_255841810.1">
    <property type="nucleotide sequence ID" value="NZ_CP094358.1"/>
</dbReference>
<evidence type="ECO:0000256" key="1">
    <source>
        <dbReference type="SAM" id="Coils"/>
    </source>
</evidence>
<sequence length="77" mass="8705">MKSLVIIICAFAVAAIGISELNEKNITEKSYEKTRIDLIIINEELNNIKSVRNNIDSVKDEIEKNKEYLENVIPGAK</sequence>
<gene>
    <name evidence="2" type="ORF">MQE35_12720</name>
</gene>